<dbReference type="Proteomes" id="UP000061468">
    <property type="component" value="Plasmid pAMEDUM8_300"/>
</dbReference>
<proteinExistence type="predicted"/>
<evidence type="ECO:0000313" key="1">
    <source>
        <dbReference type="EMBL" id="AMJ80884.1"/>
    </source>
</evidence>
<gene>
    <name evidence="1" type="ORF">AV942_21130</name>
</gene>
<name>A0AAC8XP60_9ALTE</name>
<protein>
    <submittedName>
        <fullName evidence="1">Uncharacterized protein</fullName>
    </submittedName>
</protein>
<keyword evidence="1" id="KW-0614">Plasmid</keyword>
<sequence length="79" mass="9317">MALIANTLKAWDVHFLNLMDELTQFTTQESPLIFHDNIAKEMVEWIQFLSLKVTNKDKNISKSTVTDKSCRYLLKTIRW</sequence>
<geneLocation type="plasmid" evidence="1 2">
    <name>pAMEDUM8_300</name>
</geneLocation>
<dbReference type="EMBL" id="CP013929">
    <property type="protein sequence ID" value="AMJ80884.1"/>
    <property type="molecule type" value="Genomic_DNA"/>
</dbReference>
<accession>A0AAC8XP60</accession>
<reference evidence="1 2" key="1">
    <citation type="submission" date="2015-12" db="EMBL/GenBank/DDBJ databases">
        <title>Intraspecies pangenome expansion in the marine bacterium Alteromonas.</title>
        <authorList>
            <person name="Lopez-Perez M."/>
            <person name="Rodriguez-Valera F."/>
        </authorList>
    </citation>
    <scope>NUCLEOTIDE SEQUENCE [LARGE SCALE GENOMIC DNA]</scope>
    <source>
        <strain evidence="1 2">UM8</strain>
        <plasmid evidence="1 2">pAMEDUM8_300</plasmid>
    </source>
</reference>
<dbReference type="AlphaFoldDB" id="A0AAC8XP60"/>
<evidence type="ECO:0000313" key="2">
    <source>
        <dbReference type="Proteomes" id="UP000061468"/>
    </source>
</evidence>
<organism evidence="1 2">
    <name type="scientific">Alteromonas mediterranea</name>
    <dbReference type="NCBI Taxonomy" id="314275"/>
    <lineage>
        <taxon>Bacteria</taxon>
        <taxon>Pseudomonadati</taxon>
        <taxon>Pseudomonadota</taxon>
        <taxon>Gammaproteobacteria</taxon>
        <taxon>Alteromonadales</taxon>
        <taxon>Alteromonadaceae</taxon>
        <taxon>Alteromonas/Salinimonas group</taxon>
        <taxon>Alteromonas</taxon>
    </lineage>
</organism>